<evidence type="ECO:0000313" key="1">
    <source>
        <dbReference type="EMBL" id="KAJ8505443.1"/>
    </source>
</evidence>
<organism evidence="1 2">
    <name type="scientific">Ensete ventricosum</name>
    <name type="common">Abyssinian banana</name>
    <name type="synonym">Musa ensete</name>
    <dbReference type="NCBI Taxonomy" id="4639"/>
    <lineage>
        <taxon>Eukaryota</taxon>
        <taxon>Viridiplantae</taxon>
        <taxon>Streptophyta</taxon>
        <taxon>Embryophyta</taxon>
        <taxon>Tracheophyta</taxon>
        <taxon>Spermatophyta</taxon>
        <taxon>Magnoliopsida</taxon>
        <taxon>Liliopsida</taxon>
        <taxon>Zingiberales</taxon>
        <taxon>Musaceae</taxon>
        <taxon>Ensete</taxon>
    </lineage>
</organism>
<dbReference type="Proteomes" id="UP001222027">
    <property type="component" value="Unassembled WGS sequence"/>
</dbReference>
<dbReference type="EMBL" id="JAQQAF010000002">
    <property type="protein sequence ID" value="KAJ8505443.1"/>
    <property type="molecule type" value="Genomic_DNA"/>
</dbReference>
<accession>A0AAV8RIJ1</accession>
<protein>
    <submittedName>
        <fullName evidence="1">Uncharacterized protein</fullName>
    </submittedName>
</protein>
<gene>
    <name evidence="1" type="ORF">OPV22_006329</name>
</gene>
<keyword evidence="2" id="KW-1185">Reference proteome</keyword>
<dbReference type="AlphaFoldDB" id="A0AAV8RIJ1"/>
<comment type="caution">
    <text evidence="1">The sequence shown here is derived from an EMBL/GenBank/DDBJ whole genome shotgun (WGS) entry which is preliminary data.</text>
</comment>
<proteinExistence type="predicted"/>
<sequence length="160" mass="18085">MDPQGPISPVLPHPVSHVDYSAWRRLAVLHKASELCEAQDYSGAYDDDRSNELAEQSDVIGGFMQQIKTGRWRTRRSTHLSPMGDETSRHLKSQTKHVSQVKAGGWRLGGCFFLHPIPPHTLLSLTELTPWIVREGRDRQRLIKAKKESRHESVTGKVAL</sequence>
<evidence type="ECO:0000313" key="2">
    <source>
        <dbReference type="Proteomes" id="UP001222027"/>
    </source>
</evidence>
<reference evidence="1 2" key="1">
    <citation type="submission" date="2022-12" db="EMBL/GenBank/DDBJ databases">
        <title>Chromosome-scale assembly of the Ensete ventricosum genome.</title>
        <authorList>
            <person name="Dussert Y."/>
            <person name="Stocks J."/>
            <person name="Wendawek A."/>
            <person name="Woldeyes F."/>
            <person name="Nichols R.A."/>
            <person name="Borrell J.S."/>
        </authorList>
    </citation>
    <scope>NUCLEOTIDE SEQUENCE [LARGE SCALE GENOMIC DNA]</scope>
    <source>
        <strain evidence="2">cv. Maze</strain>
        <tissue evidence="1">Seeds</tissue>
    </source>
</reference>
<name>A0AAV8RIJ1_ENSVE</name>